<protein>
    <submittedName>
        <fullName evidence="3">SLATT domain-containing protein</fullName>
    </submittedName>
</protein>
<dbReference type="RefSeq" id="WP_049963453.1">
    <property type="nucleotide sequence ID" value="NZ_MYAT01000077.1"/>
</dbReference>
<feature type="domain" description="SMODS and SLOG-associating 2TM effector" evidence="2">
    <location>
        <begin position="6"/>
        <end position="182"/>
    </location>
</feature>
<feature type="transmembrane region" description="Helical" evidence="1">
    <location>
        <begin position="159"/>
        <end position="184"/>
    </location>
</feature>
<dbReference type="Pfam" id="PF18160">
    <property type="entry name" value="SLATT_5"/>
    <property type="match status" value="1"/>
</dbReference>
<keyword evidence="1" id="KW-0812">Transmembrane</keyword>
<evidence type="ECO:0000256" key="1">
    <source>
        <dbReference type="SAM" id="Phobius"/>
    </source>
</evidence>
<accession>A0A3V2YFQ1</accession>
<gene>
    <name evidence="4" type="ORF">AHQ57_17445</name>
    <name evidence="3" type="ORF">DQ066_16395</name>
</gene>
<organism evidence="3">
    <name type="scientific">Salmonella newport</name>
    <dbReference type="NCBI Taxonomy" id="108619"/>
    <lineage>
        <taxon>Bacteria</taxon>
        <taxon>Pseudomonadati</taxon>
        <taxon>Pseudomonadota</taxon>
        <taxon>Gammaproteobacteria</taxon>
        <taxon>Enterobacterales</taxon>
        <taxon>Enterobacteriaceae</taxon>
        <taxon>Salmonella</taxon>
    </lineage>
</organism>
<proteinExistence type="predicted"/>
<evidence type="ECO:0000313" key="4">
    <source>
        <dbReference type="EMBL" id="ECZ5438912.1"/>
    </source>
</evidence>
<dbReference type="EMBL" id="AAHKGI010000009">
    <property type="protein sequence ID" value="EBX1172903.1"/>
    <property type="molecule type" value="Genomic_DNA"/>
</dbReference>
<dbReference type="EMBL" id="AALGZK010000010">
    <property type="protein sequence ID" value="ECZ5438912.1"/>
    <property type="molecule type" value="Genomic_DNA"/>
</dbReference>
<evidence type="ECO:0000259" key="2">
    <source>
        <dbReference type="Pfam" id="PF18160"/>
    </source>
</evidence>
<keyword evidence="1" id="KW-0472">Membrane</keyword>
<dbReference type="InterPro" id="IPR041115">
    <property type="entry name" value="SLATT_5"/>
</dbReference>
<sequence>MHSTFSDKVWWTRKAKIKAERRLLNLDYYSQFLLLWYSSFLVCYSIYSLVKPPANNNESIIMVALSVLILALTLFINNMNYKGRAMLIKQCYEKLSVIHTLSLSSTDLTEIDKQYQAVLASSENHLERDFIKAMVDENANTSDKSKLTKLPTTWHKIQVLYYSLRNIILFLFLFFAPLIILVVLRKA</sequence>
<dbReference type="AlphaFoldDB" id="A0A3V2YFQ1"/>
<feature type="transmembrane region" description="Helical" evidence="1">
    <location>
        <begin position="28"/>
        <end position="47"/>
    </location>
</feature>
<reference evidence="4" key="2">
    <citation type="submission" date="2018-07" db="EMBL/GenBank/DDBJ databases">
        <authorList>
            <consortium name="GenomeTrakr network: Whole genome sequencing for foodborne pathogen traceback"/>
        </authorList>
    </citation>
    <scope>NUCLEOTIDE SEQUENCE</scope>
    <source>
        <strain evidence="4">FDA00000095</strain>
    </source>
</reference>
<reference evidence="3" key="1">
    <citation type="submission" date="2018-06" db="EMBL/GenBank/DDBJ databases">
        <authorList>
            <person name="Ashton P.M."/>
            <person name="Dallman T."/>
            <person name="Nair S."/>
            <person name="De Pinna E."/>
            <person name="Peters T."/>
            <person name="Grant K."/>
        </authorList>
    </citation>
    <scope>NUCLEOTIDE SEQUENCE</scope>
    <source>
        <strain evidence="3">250711</strain>
    </source>
</reference>
<comment type="caution">
    <text evidence="3">The sequence shown here is derived from an EMBL/GenBank/DDBJ whole genome shotgun (WGS) entry which is preliminary data.</text>
</comment>
<dbReference type="NCBIfam" id="NF033631">
    <property type="entry name" value="SLATT_5"/>
    <property type="match status" value="1"/>
</dbReference>
<feature type="transmembrane region" description="Helical" evidence="1">
    <location>
        <begin position="59"/>
        <end position="76"/>
    </location>
</feature>
<keyword evidence="1" id="KW-1133">Transmembrane helix</keyword>
<evidence type="ECO:0000313" key="3">
    <source>
        <dbReference type="EMBL" id="EBX1172903.1"/>
    </source>
</evidence>
<name>A0A3V2YFQ1_SALNE</name>